<evidence type="ECO:0000313" key="7">
    <source>
        <dbReference type="Proteomes" id="UP000824120"/>
    </source>
</evidence>
<accession>A0A9J5ZFK7</accession>
<dbReference type="GO" id="GO:0006400">
    <property type="term" value="P:tRNA modification"/>
    <property type="evidence" value="ECO:0007669"/>
    <property type="project" value="TreeGrafter"/>
</dbReference>
<keyword evidence="3" id="KW-0203">Cytokinin biosynthesis</keyword>
<dbReference type="PANTHER" id="PTHR11088:SF73">
    <property type="entry name" value="PHOSPHORIBULOKINASE_URIDINE KINASE DOMAIN-CONTAINING PROTEIN"/>
    <property type="match status" value="1"/>
</dbReference>
<sequence length="183" mass="21333">MRIDEMVNARIRRSIGVPEMDRYLREESNMDEDDESKKTILQSSIANIKHHTPLLICHQLVKIQRLINEKMWLVHHIITTDVFKGDRKEICLPTTSSRSGLLGDIVLLRGTIRRSVDCSFDRIFDLLPSGLRILEQREEFVLLANCQRFLAMLMLHVLRSFQSFYSFLRLSVHASPKLQTPET</sequence>
<dbReference type="GO" id="GO:0009691">
    <property type="term" value="P:cytokinin biosynthetic process"/>
    <property type="evidence" value="ECO:0007669"/>
    <property type="project" value="UniProtKB-KW"/>
</dbReference>
<dbReference type="InterPro" id="IPR039657">
    <property type="entry name" value="Dimethylallyltransferase"/>
</dbReference>
<dbReference type="Gene3D" id="3.40.50.300">
    <property type="entry name" value="P-loop containing nucleotide triphosphate hydrolases"/>
    <property type="match status" value="1"/>
</dbReference>
<organism evidence="6 7">
    <name type="scientific">Solanum commersonii</name>
    <name type="common">Commerson's wild potato</name>
    <name type="synonym">Commerson's nightshade</name>
    <dbReference type="NCBI Taxonomy" id="4109"/>
    <lineage>
        <taxon>Eukaryota</taxon>
        <taxon>Viridiplantae</taxon>
        <taxon>Streptophyta</taxon>
        <taxon>Embryophyta</taxon>
        <taxon>Tracheophyta</taxon>
        <taxon>Spermatophyta</taxon>
        <taxon>Magnoliopsida</taxon>
        <taxon>eudicotyledons</taxon>
        <taxon>Gunneridae</taxon>
        <taxon>Pentapetalae</taxon>
        <taxon>asterids</taxon>
        <taxon>lamiids</taxon>
        <taxon>Solanales</taxon>
        <taxon>Solanaceae</taxon>
        <taxon>Solanoideae</taxon>
        <taxon>Solaneae</taxon>
        <taxon>Solanum</taxon>
    </lineage>
</organism>
<keyword evidence="4" id="KW-0547">Nucleotide-binding</keyword>
<protein>
    <submittedName>
        <fullName evidence="6">Uncharacterized protein</fullName>
    </submittedName>
</protein>
<dbReference type="InterPro" id="IPR027417">
    <property type="entry name" value="P-loop_NTPase"/>
</dbReference>
<keyword evidence="5" id="KW-0067">ATP-binding</keyword>
<keyword evidence="2" id="KW-0808">Transferase</keyword>
<comment type="caution">
    <text evidence="6">The sequence shown here is derived from an EMBL/GenBank/DDBJ whole genome shotgun (WGS) entry which is preliminary data.</text>
</comment>
<proteinExistence type="inferred from homology"/>
<name>A0A9J5ZFK7_SOLCO</name>
<dbReference type="EMBL" id="JACXVP010000004">
    <property type="protein sequence ID" value="KAG5609614.1"/>
    <property type="molecule type" value="Genomic_DNA"/>
</dbReference>
<keyword evidence="7" id="KW-1185">Reference proteome</keyword>
<dbReference type="GO" id="GO:0005524">
    <property type="term" value="F:ATP binding"/>
    <property type="evidence" value="ECO:0007669"/>
    <property type="project" value="UniProtKB-KW"/>
</dbReference>
<evidence type="ECO:0000256" key="1">
    <source>
        <dbReference type="ARBA" id="ARBA00005842"/>
    </source>
</evidence>
<comment type="similarity">
    <text evidence="1">Belongs to the IPP transferase family.</text>
</comment>
<gene>
    <name evidence="6" type="ORF">H5410_020895</name>
</gene>
<dbReference type="GO" id="GO:0052381">
    <property type="term" value="F:tRNA dimethylallyltransferase activity"/>
    <property type="evidence" value="ECO:0007669"/>
    <property type="project" value="TreeGrafter"/>
</dbReference>
<dbReference type="PANTHER" id="PTHR11088">
    <property type="entry name" value="TRNA DIMETHYLALLYLTRANSFERASE"/>
    <property type="match status" value="1"/>
</dbReference>
<evidence type="ECO:0000256" key="2">
    <source>
        <dbReference type="ARBA" id="ARBA00022679"/>
    </source>
</evidence>
<reference evidence="6 7" key="1">
    <citation type="submission" date="2020-09" db="EMBL/GenBank/DDBJ databases">
        <title>De no assembly of potato wild relative species, Solanum commersonii.</title>
        <authorList>
            <person name="Cho K."/>
        </authorList>
    </citation>
    <scope>NUCLEOTIDE SEQUENCE [LARGE SCALE GENOMIC DNA]</scope>
    <source>
        <strain evidence="6">LZ3.2</strain>
        <tissue evidence="6">Leaf</tissue>
    </source>
</reference>
<dbReference type="Gene3D" id="1.10.287.890">
    <property type="entry name" value="Crystal structure of tRNA isopentenylpyrophosphate transferase (bh2366) domain"/>
    <property type="match status" value="1"/>
</dbReference>
<dbReference type="GO" id="GO:0005739">
    <property type="term" value="C:mitochondrion"/>
    <property type="evidence" value="ECO:0007669"/>
    <property type="project" value="TreeGrafter"/>
</dbReference>
<dbReference type="Proteomes" id="UP000824120">
    <property type="component" value="Chromosome 4"/>
</dbReference>
<dbReference type="AlphaFoldDB" id="A0A9J5ZFK7"/>
<evidence type="ECO:0000313" key="6">
    <source>
        <dbReference type="EMBL" id="KAG5609614.1"/>
    </source>
</evidence>
<evidence type="ECO:0000256" key="3">
    <source>
        <dbReference type="ARBA" id="ARBA00022712"/>
    </source>
</evidence>
<evidence type="ECO:0000256" key="4">
    <source>
        <dbReference type="ARBA" id="ARBA00022741"/>
    </source>
</evidence>
<evidence type="ECO:0000256" key="5">
    <source>
        <dbReference type="ARBA" id="ARBA00022840"/>
    </source>
</evidence>